<evidence type="ECO:0000313" key="2">
    <source>
        <dbReference type="EMBL" id="UTY28760.1"/>
    </source>
</evidence>
<proteinExistence type="predicted"/>
<keyword evidence="5" id="KW-1185">Reference proteome</keyword>
<dbReference type="InterPro" id="IPR035093">
    <property type="entry name" value="RelE/ParE_toxin_dom_sf"/>
</dbReference>
<name>A0AAE9MVP9_9SPIR</name>
<organism evidence="3 4">
    <name type="scientific">Treponema putidum</name>
    <dbReference type="NCBI Taxonomy" id="221027"/>
    <lineage>
        <taxon>Bacteria</taxon>
        <taxon>Pseudomonadati</taxon>
        <taxon>Spirochaetota</taxon>
        <taxon>Spirochaetia</taxon>
        <taxon>Spirochaetales</taxon>
        <taxon>Treponemataceae</taxon>
        <taxon>Treponema</taxon>
    </lineage>
</organism>
<keyword evidence="1" id="KW-1277">Toxin-antitoxin system</keyword>
<sequence>MYKIEYLPSALDDLKEIIGYIAHALQNQKAAENLLHEIIKQVDLLKDFPYSAPCYTPIKPLIHDIFGYRYMIKLFNYPK</sequence>
<dbReference type="InterPro" id="IPR007712">
    <property type="entry name" value="RelE/ParE_toxin"/>
</dbReference>
<dbReference type="EMBL" id="CP038802">
    <property type="protein sequence ID" value="UTY28760.1"/>
    <property type="molecule type" value="Genomic_DNA"/>
</dbReference>
<dbReference type="AlphaFoldDB" id="A0AAE9MVP9"/>
<dbReference type="EMBL" id="CP038804">
    <property type="protein sequence ID" value="UTY33627.1"/>
    <property type="molecule type" value="Genomic_DNA"/>
</dbReference>
<dbReference type="Proteomes" id="UP001058682">
    <property type="component" value="Chromosome"/>
</dbReference>
<dbReference type="Pfam" id="PF05016">
    <property type="entry name" value="ParE_toxin"/>
    <property type="match status" value="1"/>
</dbReference>
<dbReference type="Proteomes" id="UP001059401">
    <property type="component" value="Chromosome"/>
</dbReference>
<gene>
    <name evidence="3" type="ORF">E4N74_06030</name>
    <name evidence="2" type="ORF">E4N76_06930</name>
</gene>
<evidence type="ECO:0000313" key="4">
    <source>
        <dbReference type="Proteomes" id="UP001058682"/>
    </source>
</evidence>
<evidence type="ECO:0000313" key="3">
    <source>
        <dbReference type="EMBL" id="UTY33627.1"/>
    </source>
</evidence>
<dbReference type="Gene3D" id="3.30.2310.20">
    <property type="entry name" value="RelE-like"/>
    <property type="match status" value="1"/>
</dbReference>
<reference evidence="3" key="1">
    <citation type="submission" date="2019-04" db="EMBL/GenBank/DDBJ databases">
        <title>Whole genome sequencing of oral phylogroup 2 treponemes.</title>
        <authorList>
            <person name="Chan Y."/>
            <person name="Zeng H.H."/>
            <person name="Yu X.L."/>
            <person name="Leung W.K."/>
            <person name="Watt R.M."/>
        </authorList>
    </citation>
    <scope>NUCLEOTIDE SEQUENCE</scope>
    <source>
        <strain evidence="3">OMZ 835</strain>
        <strain evidence="2">OMZ 847</strain>
    </source>
</reference>
<dbReference type="RefSeq" id="WP_084224545.1">
    <property type="nucleotide sequence ID" value="NZ_CP009228.1"/>
</dbReference>
<evidence type="ECO:0000256" key="1">
    <source>
        <dbReference type="ARBA" id="ARBA00022649"/>
    </source>
</evidence>
<accession>A0AAE9MVP9</accession>
<evidence type="ECO:0000313" key="5">
    <source>
        <dbReference type="Proteomes" id="UP001059401"/>
    </source>
</evidence>
<protein>
    <submittedName>
        <fullName evidence="3">Type II toxin-antitoxin system RelE/ParE family toxin</fullName>
    </submittedName>
</protein>